<dbReference type="RefSeq" id="WP_270108123.1">
    <property type="nucleotide sequence ID" value="NZ_JAPZVP010000001.1"/>
</dbReference>
<gene>
    <name evidence="2" type="ORF">O1R50_01785</name>
</gene>
<comment type="caution">
    <text evidence="2">The sequence shown here is derived from an EMBL/GenBank/DDBJ whole genome shotgun (WGS) entry which is preliminary data.</text>
</comment>
<dbReference type="InterPro" id="IPR050712">
    <property type="entry name" value="NAD(P)H-dep_reductase"/>
</dbReference>
<dbReference type="Gene3D" id="3.40.50.360">
    <property type="match status" value="1"/>
</dbReference>
<dbReference type="InterPro" id="IPR029039">
    <property type="entry name" value="Flavoprotein-like_sf"/>
</dbReference>
<evidence type="ECO:0000259" key="1">
    <source>
        <dbReference type="Pfam" id="PF03358"/>
    </source>
</evidence>
<sequence length="217" mass="23883">METQIRPLKYLVMAGSGRAGSVNRRLADRAARVVSDRGGIVDAALITDFAVPVYDGDLEGGDGIPDGAEEFRRRLQFNDAFILASPEYNASLPGSVKNLIDWTSRIHPQPFHEKQVLVMSASPSMAGGNRGLWALRIPLEHLGARVYPDMFSLAQAHDAFTADGDLADDPLRKRLADNVAAFMDLVEAATHYPCIRHAWVEFLGERPDPVIDRVEMT</sequence>
<dbReference type="GO" id="GO:0005829">
    <property type="term" value="C:cytosol"/>
    <property type="evidence" value="ECO:0007669"/>
    <property type="project" value="TreeGrafter"/>
</dbReference>
<evidence type="ECO:0000313" key="3">
    <source>
        <dbReference type="Proteomes" id="UP001146067"/>
    </source>
</evidence>
<dbReference type="GO" id="GO:0016491">
    <property type="term" value="F:oxidoreductase activity"/>
    <property type="evidence" value="ECO:0007669"/>
    <property type="project" value="InterPro"/>
</dbReference>
<keyword evidence="3" id="KW-1185">Reference proteome</keyword>
<dbReference type="PANTHER" id="PTHR30543">
    <property type="entry name" value="CHROMATE REDUCTASE"/>
    <property type="match status" value="1"/>
</dbReference>
<dbReference type="InterPro" id="IPR005025">
    <property type="entry name" value="FMN_Rdtase-like_dom"/>
</dbReference>
<dbReference type="Proteomes" id="UP001146067">
    <property type="component" value="Unassembled WGS sequence"/>
</dbReference>
<proteinExistence type="predicted"/>
<protein>
    <submittedName>
        <fullName evidence="2">NAD(P)H-dependent oxidoreductase</fullName>
    </submittedName>
</protein>
<dbReference type="SUPFAM" id="SSF52218">
    <property type="entry name" value="Flavoproteins"/>
    <property type="match status" value="1"/>
</dbReference>
<dbReference type="Pfam" id="PF03358">
    <property type="entry name" value="FMN_red"/>
    <property type="match status" value="1"/>
</dbReference>
<accession>A0A9X3T239</accession>
<feature type="domain" description="NADPH-dependent FMN reductase-like" evidence="1">
    <location>
        <begin position="9"/>
        <end position="158"/>
    </location>
</feature>
<organism evidence="2 3">
    <name type="scientific">Glycomyces luteolus</name>
    <dbReference type="NCBI Taxonomy" id="2670330"/>
    <lineage>
        <taxon>Bacteria</taxon>
        <taxon>Bacillati</taxon>
        <taxon>Actinomycetota</taxon>
        <taxon>Actinomycetes</taxon>
        <taxon>Glycomycetales</taxon>
        <taxon>Glycomycetaceae</taxon>
        <taxon>Glycomyces</taxon>
    </lineage>
</organism>
<reference evidence="2" key="1">
    <citation type="submission" date="2022-12" db="EMBL/GenBank/DDBJ databases">
        <title>Gycomyces niveus sp.nov.,a novel actinomycete isolated from soil in Shouguan.</title>
        <authorList>
            <person name="Yang X."/>
        </authorList>
    </citation>
    <scope>NUCLEOTIDE SEQUENCE</scope>
    <source>
        <strain evidence="2">NEAU-A15</strain>
    </source>
</reference>
<name>A0A9X3T239_9ACTN</name>
<dbReference type="EMBL" id="JAPZVP010000001">
    <property type="protein sequence ID" value="MDA1358330.1"/>
    <property type="molecule type" value="Genomic_DNA"/>
</dbReference>
<dbReference type="GO" id="GO:0010181">
    <property type="term" value="F:FMN binding"/>
    <property type="evidence" value="ECO:0007669"/>
    <property type="project" value="TreeGrafter"/>
</dbReference>
<evidence type="ECO:0000313" key="2">
    <source>
        <dbReference type="EMBL" id="MDA1358330.1"/>
    </source>
</evidence>
<dbReference type="AlphaFoldDB" id="A0A9X3T239"/>
<dbReference type="PANTHER" id="PTHR30543:SF21">
    <property type="entry name" value="NAD(P)H-DEPENDENT FMN REDUCTASE LOT6"/>
    <property type="match status" value="1"/>
</dbReference>